<dbReference type="EMBL" id="MU394351">
    <property type="protein sequence ID" value="KAI6083509.1"/>
    <property type="molecule type" value="Genomic_DNA"/>
</dbReference>
<gene>
    <name evidence="1" type="ORF">F4821DRAFT_192054</name>
</gene>
<evidence type="ECO:0000313" key="2">
    <source>
        <dbReference type="Proteomes" id="UP001497680"/>
    </source>
</evidence>
<protein>
    <submittedName>
        <fullName evidence="1">Uncharacterized protein</fullName>
    </submittedName>
</protein>
<reference evidence="1 2" key="1">
    <citation type="journal article" date="2022" name="New Phytol.">
        <title>Ecological generalism drives hyperdiversity of secondary metabolite gene clusters in xylarialean endophytes.</title>
        <authorList>
            <person name="Franco M.E.E."/>
            <person name="Wisecaver J.H."/>
            <person name="Arnold A.E."/>
            <person name="Ju Y.M."/>
            <person name="Slot J.C."/>
            <person name="Ahrendt S."/>
            <person name="Moore L.P."/>
            <person name="Eastman K.E."/>
            <person name="Scott K."/>
            <person name="Konkel Z."/>
            <person name="Mondo S.J."/>
            <person name="Kuo A."/>
            <person name="Hayes R.D."/>
            <person name="Haridas S."/>
            <person name="Andreopoulos B."/>
            <person name="Riley R."/>
            <person name="LaButti K."/>
            <person name="Pangilinan J."/>
            <person name="Lipzen A."/>
            <person name="Amirebrahimi M."/>
            <person name="Yan J."/>
            <person name="Adam C."/>
            <person name="Keymanesh K."/>
            <person name="Ng V."/>
            <person name="Louie K."/>
            <person name="Northen T."/>
            <person name="Drula E."/>
            <person name="Henrissat B."/>
            <person name="Hsieh H.M."/>
            <person name="Youens-Clark K."/>
            <person name="Lutzoni F."/>
            <person name="Miadlikowska J."/>
            <person name="Eastwood D.C."/>
            <person name="Hamelin R.C."/>
            <person name="Grigoriev I.V."/>
            <person name="U'Ren J.M."/>
        </authorList>
    </citation>
    <scope>NUCLEOTIDE SEQUENCE [LARGE SCALE GENOMIC DNA]</scope>
    <source>
        <strain evidence="1 2">ER1909</strain>
    </source>
</reference>
<accession>A0ACC0CSV1</accession>
<comment type="caution">
    <text evidence="1">The sequence shown here is derived from an EMBL/GenBank/DDBJ whole genome shotgun (WGS) entry which is preliminary data.</text>
</comment>
<sequence>MHSSSQQIEMAAECYLSYLINPKTLSPFIEPLHKSEPSTTSRPIFHLYSTFDEIAHAEKTLCLDLELRASSTCSCGHRRMNIHTESCENCGTPRCAYCMVVKVPATS</sequence>
<proteinExistence type="predicted"/>
<organism evidence="1 2">
    <name type="scientific">Hypoxylon rubiginosum</name>
    <dbReference type="NCBI Taxonomy" id="110542"/>
    <lineage>
        <taxon>Eukaryota</taxon>
        <taxon>Fungi</taxon>
        <taxon>Dikarya</taxon>
        <taxon>Ascomycota</taxon>
        <taxon>Pezizomycotina</taxon>
        <taxon>Sordariomycetes</taxon>
        <taxon>Xylariomycetidae</taxon>
        <taxon>Xylariales</taxon>
        <taxon>Hypoxylaceae</taxon>
        <taxon>Hypoxylon</taxon>
    </lineage>
</organism>
<dbReference type="Proteomes" id="UP001497680">
    <property type="component" value="Unassembled WGS sequence"/>
</dbReference>
<name>A0ACC0CSV1_9PEZI</name>
<keyword evidence="2" id="KW-1185">Reference proteome</keyword>
<evidence type="ECO:0000313" key="1">
    <source>
        <dbReference type="EMBL" id="KAI6083509.1"/>
    </source>
</evidence>